<feature type="domain" description="MotA/TolQ/ExbB proton channel" evidence="7">
    <location>
        <begin position="1"/>
        <end position="33"/>
    </location>
</feature>
<evidence type="ECO:0000256" key="2">
    <source>
        <dbReference type="ARBA" id="ARBA00022475"/>
    </source>
</evidence>
<keyword evidence="4 6" id="KW-1133">Transmembrane helix</keyword>
<comment type="subcellular location">
    <subcellularLocation>
        <location evidence="1">Cell membrane</location>
        <topology evidence="1">Multi-pass membrane protein</topology>
    </subcellularLocation>
</comment>
<accession>X1V1G9</accession>
<evidence type="ECO:0000313" key="8">
    <source>
        <dbReference type="EMBL" id="GAJ09682.1"/>
    </source>
</evidence>
<evidence type="ECO:0000256" key="6">
    <source>
        <dbReference type="SAM" id="Phobius"/>
    </source>
</evidence>
<dbReference type="AlphaFoldDB" id="X1V1G9"/>
<comment type="caution">
    <text evidence="8">The sequence shown here is derived from an EMBL/GenBank/DDBJ whole genome shotgun (WGS) entry which is preliminary data.</text>
</comment>
<evidence type="ECO:0000256" key="1">
    <source>
        <dbReference type="ARBA" id="ARBA00004651"/>
    </source>
</evidence>
<organism evidence="8">
    <name type="scientific">marine sediment metagenome</name>
    <dbReference type="NCBI Taxonomy" id="412755"/>
    <lineage>
        <taxon>unclassified sequences</taxon>
        <taxon>metagenomes</taxon>
        <taxon>ecological metagenomes</taxon>
    </lineage>
</organism>
<keyword evidence="2" id="KW-1003">Cell membrane</keyword>
<name>X1V1G9_9ZZZZ</name>
<feature type="transmembrane region" description="Helical" evidence="6">
    <location>
        <begin position="6"/>
        <end position="22"/>
    </location>
</feature>
<dbReference type="EMBL" id="BARW01028140">
    <property type="protein sequence ID" value="GAJ09682.1"/>
    <property type="molecule type" value="Genomic_DNA"/>
</dbReference>
<evidence type="ECO:0000256" key="3">
    <source>
        <dbReference type="ARBA" id="ARBA00022692"/>
    </source>
</evidence>
<dbReference type="GO" id="GO:0005886">
    <property type="term" value="C:plasma membrane"/>
    <property type="evidence" value="ECO:0007669"/>
    <property type="project" value="UniProtKB-SubCell"/>
</dbReference>
<evidence type="ECO:0000256" key="4">
    <source>
        <dbReference type="ARBA" id="ARBA00022989"/>
    </source>
</evidence>
<dbReference type="InterPro" id="IPR002898">
    <property type="entry name" value="MotA_ExbB_proton_chnl"/>
</dbReference>
<dbReference type="Pfam" id="PF01618">
    <property type="entry name" value="MotA_ExbB"/>
    <property type="match status" value="1"/>
</dbReference>
<evidence type="ECO:0000256" key="5">
    <source>
        <dbReference type="ARBA" id="ARBA00023136"/>
    </source>
</evidence>
<keyword evidence="3 6" id="KW-0812">Transmembrane</keyword>
<reference evidence="8" key="1">
    <citation type="journal article" date="2014" name="Front. Microbiol.">
        <title>High frequency of phylogenetically diverse reductive dehalogenase-homologous genes in deep subseafloor sedimentary metagenomes.</title>
        <authorList>
            <person name="Kawai M."/>
            <person name="Futagami T."/>
            <person name="Toyoda A."/>
            <person name="Takaki Y."/>
            <person name="Nishi S."/>
            <person name="Hori S."/>
            <person name="Arai W."/>
            <person name="Tsubouchi T."/>
            <person name="Morono Y."/>
            <person name="Uchiyama I."/>
            <person name="Ito T."/>
            <person name="Fujiyama A."/>
            <person name="Inagaki F."/>
            <person name="Takami H."/>
        </authorList>
    </citation>
    <scope>NUCLEOTIDE SEQUENCE</scope>
    <source>
        <strain evidence="8">Expedition CK06-06</strain>
    </source>
</reference>
<gene>
    <name evidence="8" type="ORF">S12H4_45503</name>
</gene>
<keyword evidence="5 6" id="KW-0472">Membrane</keyword>
<proteinExistence type="predicted"/>
<sequence length="50" mass="5776">LITTAFGLTIAIFSLIPYNYYLSKIEKAALEMEKYDTNLEIIFEQKRNSG</sequence>
<evidence type="ECO:0000259" key="7">
    <source>
        <dbReference type="Pfam" id="PF01618"/>
    </source>
</evidence>
<protein>
    <recommendedName>
        <fullName evidence="7">MotA/TolQ/ExbB proton channel domain-containing protein</fullName>
    </recommendedName>
</protein>
<feature type="non-terminal residue" evidence="8">
    <location>
        <position position="1"/>
    </location>
</feature>